<reference evidence="9 10" key="1">
    <citation type="submission" date="2019-07" db="EMBL/GenBank/DDBJ databases">
        <title>Complete Genome Sequence of Leptotrichia goodfellowii Strain JCM 16774.</title>
        <authorList>
            <person name="Watanabe S."/>
            <person name="Cui L."/>
        </authorList>
    </citation>
    <scope>NUCLEOTIDE SEQUENCE [LARGE SCALE GENOMIC DNA]</scope>
    <source>
        <strain evidence="9 10">JCM16774</strain>
    </source>
</reference>
<sequence length="594" mass="67271">MKKIKNLSFFLLLCSAVVNAAPKDEANRLLDKEQQRLEQERQLNEQENRRKEIEGSKFTPDIEVKSVEEENVTTFLLKDLQIIDKDKLLSEGDKFQLSKKYKYKEIGVKELNILLNEANAILVKKGYVTSRINVNTDNIQQGEITFEVITGRIDKIKLNNNSFADKLKIFFNKPKTKGNVLNIRDIDTMTDNFNKNASNNFAVNIEPSDKEGFSNIIAKNEIKGKTTVSVGYNNYGDEQGGKNRLKIGLDIESPLGVNDLLSMNIQGVKRKKVDRSWKIPESQLLPGQIAPSGPVPGYDPKIHGLLPPQRQTLLWNITYRIPFRSYSLVLSGNKSVYRRSTYAYNTIYDLSGSSTSLMANLSKILYRDNKSKLTGNIEIKRKNSKSYFEDVELTNRNLTIGTLGVNYDFALFKGVSGLSVSYSKGMRIFHGEKDIEKGETAPKAEATRYNASFYWYKPIKNAAFRLTAEMQKSKDVNYGSEKVSIGGIGSVPGYQYDNISGDSGYSVLAELSYTFRYEKQRLIPYISYGIGETKNNHDESEYRLGKVKGGSIGIRFSSTYFDIDVSYAKAFSQSEYVKPKNHEVYASMTVKYSF</sequence>
<dbReference type="STRING" id="714315.GCA_000516535_02117"/>
<dbReference type="RefSeq" id="WP_026738261.1">
    <property type="nucleotide sequence ID" value="NZ_AP019822.1"/>
</dbReference>
<evidence type="ECO:0000313" key="10">
    <source>
        <dbReference type="Proteomes" id="UP000321606"/>
    </source>
</evidence>
<dbReference type="PANTHER" id="PTHR34597:SF3">
    <property type="entry name" value="OUTER MEMBRANE TRANSPORTER CDIB"/>
    <property type="match status" value="1"/>
</dbReference>
<dbReference type="Gene3D" id="3.10.20.310">
    <property type="entry name" value="membrane protein fhac"/>
    <property type="match status" value="1"/>
</dbReference>
<dbReference type="Pfam" id="PF03865">
    <property type="entry name" value="ShlB"/>
    <property type="match status" value="1"/>
</dbReference>
<feature type="signal peptide" evidence="5">
    <location>
        <begin position="1"/>
        <end position="20"/>
    </location>
</feature>
<evidence type="ECO:0000256" key="3">
    <source>
        <dbReference type="ARBA" id="ARBA00023237"/>
    </source>
</evidence>
<feature type="domain" description="ShlB POTRA" evidence="8">
    <location>
        <begin position="152"/>
        <end position="207"/>
    </location>
</feature>
<proteinExistence type="predicted"/>
<feature type="chain" id="PRO_5022226893" evidence="5">
    <location>
        <begin position="21"/>
        <end position="594"/>
    </location>
</feature>
<evidence type="ECO:0000259" key="7">
    <source>
        <dbReference type="Pfam" id="PF08479"/>
    </source>
</evidence>
<dbReference type="InterPro" id="IPR005565">
    <property type="entry name" value="Hemolysn_activator_HlyB_C"/>
</dbReference>
<evidence type="ECO:0000256" key="4">
    <source>
        <dbReference type="SAM" id="Coils"/>
    </source>
</evidence>
<name>A0A510JGV7_9FUSO</name>
<dbReference type="EMBL" id="AP019822">
    <property type="protein sequence ID" value="BBM37163.1"/>
    <property type="molecule type" value="Genomic_DNA"/>
</dbReference>
<keyword evidence="2" id="KW-0812">Transmembrane</keyword>
<feature type="coiled-coil region" evidence="4">
    <location>
        <begin position="23"/>
        <end position="56"/>
    </location>
</feature>
<dbReference type="PIRSF" id="PIRSF029745">
    <property type="entry name" value="FhaC"/>
    <property type="match status" value="1"/>
</dbReference>
<keyword evidence="4" id="KW-0175">Coiled coil</keyword>
<keyword evidence="3" id="KW-0998">Cell outer membrane</keyword>
<feature type="domain" description="Polypeptide-transport-associated ShlB-type" evidence="7">
    <location>
        <begin position="87"/>
        <end position="151"/>
    </location>
</feature>
<dbReference type="InterPro" id="IPR027282">
    <property type="entry name" value="TPS"/>
</dbReference>
<dbReference type="InterPro" id="IPR013686">
    <property type="entry name" value="Polypept-transport_assoc_ShlB"/>
</dbReference>
<dbReference type="InterPro" id="IPR051544">
    <property type="entry name" value="TPS_OM_transporter"/>
</dbReference>
<evidence type="ECO:0000313" key="9">
    <source>
        <dbReference type="EMBL" id="BBM37163.1"/>
    </source>
</evidence>
<dbReference type="AlphaFoldDB" id="A0A510JGV7"/>
<evidence type="ECO:0000259" key="6">
    <source>
        <dbReference type="Pfam" id="PF03865"/>
    </source>
</evidence>
<organism evidence="9 10">
    <name type="scientific">Pseudoleptotrichia goodfellowii</name>
    <dbReference type="NCBI Taxonomy" id="157692"/>
    <lineage>
        <taxon>Bacteria</taxon>
        <taxon>Fusobacteriati</taxon>
        <taxon>Fusobacteriota</taxon>
        <taxon>Fusobacteriia</taxon>
        <taxon>Fusobacteriales</taxon>
        <taxon>Leptotrichiaceae</taxon>
        <taxon>Pseudoleptotrichia</taxon>
    </lineage>
</organism>
<dbReference type="Proteomes" id="UP000321606">
    <property type="component" value="Chromosome"/>
</dbReference>
<protein>
    <submittedName>
        <fullName evidence="9">POTRA domain protein, ShlB-type</fullName>
    </submittedName>
</protein>
<dbReference type="PANTHER" id="PTHR34597">
    <property type="entry name" value="SLR1661 PROTEIN"/>
    <property type="match status" value="1"/>
</dbReference>
<evidence type="ECO:0000259" key="8">
    <source>
        <dbReference type="Pfam" id="PF17287"/>
    </source>
</evidence>
<dbReference type="GO" id="GO:0008320">
    <property type="term" value="F:protein transmembrane transporter activity"/>
    <property type="evidence" value="ECO:0007669"/>
    <property type="project" value="TreeGrafter"/>
</dbReference>
<evidence type="ECO:0000256" key="5">
    <source>
        <dbReference type="SAM" id="SignalP"/>
    </source>
</evidence>
<dbReference type="Gene3D" id="2.40.160.50">
    <property type="entry name" value="membrane protein fhac: a member of the omp85/tpsb transporter family"/>
    <property type="match status" value="1"/>
</dbReference>
<dbReference type="KEGG" id="lgo:JCM16774_2122"/>
<keyword evidence="1" id="KW-0472">Membrane</keyword>
<keyword evidence="5" id="KW-0732">Signal</keyword>
<dbReference type="Pfam" id="PF17287">
    <property type="entry name" value="POTRA_3"/>
    <property type="match status" value="1"/>
</dbReference>
<keyword evidence="1" id="KW-1134">Transmembrane beta strand</keyword>
<feature type="domain" description="Haemolysin activator HlyB C-terminal" evidence="6">
    <location>
        <begin position="212"/>
        <end position="556"/>
    </location>
</feature>
<evidence type="ECO:0000256" key="2">
    <source>
        <dbReference type="ARBA" id="ARBA00022692"/>
    </source>
</evidence>
<dbReference type="GO" id="GO:0046819">
    <property type="term" value="P:protein secretion by the type V secretion system"/>
    <property type="evidence" value="ECO:0007669"/>
    <property type="project" value="TreeGrafter"/>
</dbReference>
<dbReference type="Pfam" id="PF08479">
    <property type="entry name" value="POTRA_2"/>
    <property type="match status" value="1"/>
</dbReference>
<dbReference type="GO" id="GO:0098046">
    <property type="term" value="C:type V protein secretion system complex"/>
    <property type="evidence" value="ECO:0007669"/>
    <property type="project" value="TreeGrafter"/>
</dbReference>
<evidence type="ECO:0000256" key="1">
    <source>
        <dbReference type="ARBA" id="ARBA00022452"/>
    </source>
</evidence>
<accession>A0A510JGV7</accession>
<gene>
    <name evidence="9" type="ORF">JCM16774_2122</name>
</gene>
<dbReference type="InterPro" id="IPR035251">
    <property type="entry name" value="ShlB_POTRA"/>
</dbReference>